<keyword evidence="5" id="KW-0378">Hydrolase</keyword>
<name>K4LCB2_THEPS</name>
<dbReference type="InterPro" id="IPR003593">
    <property type="entry name" value="AAA+_ATPase"/>
</dbReference>
<dbReference type="GO" id="GO:0005524">
    <property type="term" value="F:ATP binding"/>
    <property type="evidence" value="ECO:0007669"/>
    <property type="project" value="UniProtKB-KW"/>
</dbReference>
<dbReference type="RefSeq" id="WP_015049288.1">
    <property type="nucleotide sequence ID" value="NC_018870.1"/>
</dbReference>
<protein>
    <submittedName>
        <fullName evidence="5">ABC transporter, ATP binding protein</fullName>
        <ecNumber evidence="5">3.6.3.-</ecNumber>
    </submittedName>
</protein>
<dbReference type="Proteomes" id="UP000000467">
    <property type="component" value="Chromosome"/>
</dbReference>
<dbReference type="GO" id="GO:0016887">
    <property type="term" value="F:ATP hydrolysis activity"/>
    <property type="evidence" value="ECO:0007669"/>
    <property type="project" value="InterPro"/>
</dbReference>
<dbReference type="InterPro" id="IPR003439">
    <property type="entry name" value="ABC_transporter-like_ATP-bd"/>
</dbReference>
<dbReference type="Pfam" id="PF00005">
    <property type="entry name" value="ABC_tran"/>
    <property type="match status" value="1"/>
</dbReference>
<dbReference type="FunFam" id="3.40.50.300:FF:000134">
    <property type="entry name" value="Iron-enterobactin ABC transporter ATP-binding protein"/>
    <property type="match status" value="1"/>
</dbReference>
<dbReference type="KEGG" id="tpz:Tph_c01200"/>
<dbReference type="STRING" id="1089553.Tph_c01200"/>
<accession>K4LCB2</accession>
<dbReference type="InterPro" id="IPR017871">
    <property type="entry name" value="ABC_transporter-like_CS"/>
</dbReference>
<feature type="domain" description="ABC transporter" evidence="4">
    <location>
        <begin position="3"/>
        <end position="239"/>
    </location>
</feature>
<dbReference type="SMART" id="SM00382">
    <property type="entry name" value="AAA"/>
    <property type="match status" value="1"/>
</dbReference>
<dbReference type="PROSITE" id="PS50893">
    <property type="entry name" value="ABC_TRANSPORTER_2"/>
    <property type="match status" value="1"/>
</dbReference>
<dbReference type="InterPro" id="IPR027417">
    <property type="entry name" value="P-loop_NTPase"/>
</dbReference>
<evidence type="ECO:0000259" key="4">
    <source>
        <dbReference type="PROSITE" id="PS50893"/>
    </source>
</evidence>
<evidence type="ECO:0000313" key="6">
    <source>
        <dbReference type="Proteomes" id="UP000000467"/>
    </source>
</evidence>
<evidence type="ECO:0000256" key="1">
    <source>
        <dbReference type="ARBA" id="ARBA00022448"/>
    </source>
</evidence>
<keyword evidence="1" id="KW-0813">Transport</keyword>
<keyword evidence="6" id="KW-1185">Reference proteome</keyword>
<proteinExistence type="predicted"/>
<dbReference type="SUPFAM" id="SSF52540">
    <property type="entry name" value="P-loop containing nucleoside triphosphate hydrolases"/>
    <property type="match status" value="1"/>
</dbReference>
<dbReference type="EMBL" id="CP003732">
    <property type="protein sequence ID" value="AFV10368.1"/>
    <property type="molecule type" value="Genomic_DNA"/>
</dbReference>
<dbReference type="InterPro" id="IPR050153">
    <property type="entry name" value="Metal_Ion_Import_ABC"/>
</dbReference>
<dbReference type="PROSITE" id="PS00211">
    <property type="entry name" value="ABC_TRANSPORTER_1"/>
    <property type="match status" value="1"/>
</dbReference>
<dbReference type="AlphaFoldDB" id="K4LCB2"/>
<dbReference type="eggNOG" id="COG1120">
    <property type="taxonomic scope" value="Bacteria"/>
</dbReference>
<reference evidence="5 6" key="1">
    <citation type="journal article" date="2012" name="BMC Genomics">
        <title>Genome-guided analysis of physiological and morphological traits of the fermentative acetate oxidizer Thermacetogenium phaeum.</title>
        <authorList>
            <person name="Oehler D."/>
            <person name="Poehlein A."/>
            <person name="Leimbach A."/>
            <person name="Muller N."/>
            <person name="Daniel R."/>
            <person name="Gottschalk G."/>
            <person name="Schink B."/>
        </authorList>
    </citation>
    <scope>NUCLEOTIDE SEQUENCE [LARGE SCALE GENOMIC DNA]</scope>
    <source>
        <strain evidence="6">ATCC BAA-254 / DSM 26808 / PB</strain>
    </source>
</reference>
<dbReference type="OrthoDB" id="9799337at2"/>
<keyword evidence="2" id="KW-0547">Nucleotide-binding</keyword>
<evidence type="ECO:0000256" key="2">
    <source>
        <dbReference type="ARBA" id="ARBA00022741"/>
    </source>
</evidence>
<organism evidence="5 6">
    <name type="scientific">Thermacetogenium phaeum (strain ATCC BAA-254 / DSM 26808 / PB)</name>
    <dbReference type="NCBI Taxonomy" id="1089553"/>
    <lineage>
        <taxon>Bacteria</taxon>
        <taxon>Bacillati</taxon>
        <taxon>Bacillota</taxon>
        <taxon>Clostridia</taxon>
        <taxon>Thermoanaerobacterales</taxon>
        <taxon>Thermoanaerobacteraceae</taxon>
        <taxon>Thermacetogenium</taxon>
    </lineage>
</organism>
<sequence>MKLKLQDLAFAYEKNNEVLRGVTLEVESGEVLCLLGPNGAGKTTLFKSILGLLKPSKGKVLIDGKDVRDYPRKELAHYLGYVPQNHIPPFPFRVLEVVLMGRTAHINNFAVPSTVDVEIAREAMRRLNIGHLENRNYAEISGGERQLVLIARALAQKPGILVLDEPTSNLDFGNQLRILRHIKRLAESGLTVVMSSHFPEHAFYCGSKVAVMQKGRIIHVGRPEEVITGQNLKEIYGVEVEVAEIERKGINYRVCIPSVV</sequence>
<dbReference type="CDD" id="cd03214">
    <property type="entry name" value="ABC_Iron-Siderophores_B12_Hemin"/>
    <property type="match status" value="1"/>
</dbReference>
<dbReference type="EC" id="3.6.3.-" evidence="5"/>
<evidence type="ECO:0000313" key="5">
    <source>
        <dbReference type="EMBL" id="AFV10368.1"/>
    </source>
</evidence>
<dbReference type="Gene3D" id="3.40.50.300">
    <property type="entry name" value="P-loop containing nucleotide triphosphate hydrolases"/>
    <property type="match status" value="1"/>
</dbReference>
<dbReference type="PANTHER" id="PTHR42734:SF19">
    <property type="entry name" value="IRON COMPOUNDS ABC TRANSPORTER, ATP-BINDING PROTEIN"/>
    <property type="match status" value="1"/>
</dbReference>
<dbReference type="PANTHER" id="PTHR42734">
    <property type="entry name" value="METAL TRANSPORT SYSTEM ATP-BINDING PROTEIN TM_0124-RELATED"/>
    <property type="match status" value="1"/>
</dbReference>
<dbReference type="HOGENOM" id="CLU_000604_1_11_9"/>
<keyword evidence="3" id="KW-0067">ATP-binding</keyword>
<evidence type="ECO:0000256" key="3">
    <source>
        <dbReference type="ARBA" id="ARBA00022840"/>
    </source>
</evidence>
<gene>
    <name evidence="5" type="ordered locus">Tph_c01200</name>
</gene>